<evidence type="ECO:0000313" key="1">
    <source>
        <dbReference type="EMBL" id="KAJ8003764.1"/>
    </source>
</evidence>
<sequence length="249" mass="27684">MRKTKQHFSTIVLQMTSQLLWLVGLVVGLSGVYLLLKFRQSSLFFSHTYITIPAYLALASAALLLAIGGLGIWASLRESVWLQAVFFYLLVVVLCLVATAAALAHVNTKTVHSDLAPFRNILQRYTGSIQDPESNAVDATQEELHCCGIYDYHDWLTTRWFNHSGGGGVPHSCCNSSHPVCNGSLDLVSLLYPEGCQMKIEEAMRFVLHIIIWSSLAVALVEAVGFVSVARLMRDKNLSEYHLVDREQD</sequence>
<gene>
    <name evidence="1" type="ORF">DPEC_G00151730</name>
</gene>
<keyword evidence="2" id="KW-1185">Reference proteome</keyword>
<reference evidence="1" key="1">
    <citation type="submission" date="2021-05" db="EMBL/GenBank/DDBJ databases">
        <authorList>
            <person name="Pan Q."/>
            <person name="Jouanno E."/>
            <person name="Zahm M."/>
            <person name="Klopp C."/>
            <person name="Cabau C."/>
            <person name="Louis A."/>
            <person name="Berthelot C."/>
            <person name="Parey E."/>
            <person name="Roest Crollius H."/>
            <person name="Montfort J."/>
            <person name="Robinson-Rechavi M."/>
            <person name="Bouchez O."/>
            <person name="Lampietro C."/>
            <person name="Lopez Roques C."/>
            <person name="Donnadieu C."/>
            <person name="Postlethwait J."/>
            <person name="Bobe J."/>
            <person name="Dillon D."/>
            <person name="Chandos A."/>
            <person name="von Hippel F."/>
            <person name="Guiguen Y."/>
        </authorList>
    </citation>
    <scope>NUCLEOTIDE SEQUENCE</scope>
    <source>
        <strain evidence="1">YG-Jan2019</strain>
    </source>
</reference>
<protein>
    <submittedName>
        <fullName evidence="1">Uncharacterized protein</fullName>
    </submittedName>
</protein>
<dbReference type="EMBL" id="CM055739">
    <property type="protein sequence ID" value="KAJ8003764.1"/>
    <property type="molecule type" value="Genomic_DNA"/>
</dbReference>
<proteinExistence type="predicted"/>
<dbReference type="Proteomes" id="UP001157502">
    <property type="component" value="Chromosome 12"/>
</dbReference>
<organism evidence="1 2">
    <name type="scientific">Dallia pectoralis</name>
    <name type="common">Alaska blackfish</name>
    <dbReference type="NCBI Taxonomy" id="75939"/>
    <lineage>
        <taxon>Eukaryota</taxon>
        <taxon>Metazoa</taxon>
        <taxon>Chordata</taxon>
        <taxon>Craniata</taxon>
        <taxon>Vertebrata</taxon>
        <taxon>Euteleostomi</taxon>
        <taxon>Actinopterygii</taxon>
        <taxon>Neopterygii</taxon>
        <taxon>Teleostei</taxon>
        <taxon>Protacanthopterygii</taxon>
        <taxon>Esociformes</taxon>
        <taxon>Umbridae</taxon>
        <taxon>Dallia</taxon>
    </lineage>
</organism>
<accession>A0ACC2GJ51</accession>
<name>A0ACC2GJ51_DALPE</name>
<evidence type="ECO:0000313" key="2">
    <source>
        <dbReference type="Proteomes" id="UP001157502"/>
    </source>
</evidence>
<comment type="caution">
    <text evidence="1">The sequence shown here is derived from an EMBL/GenBank/DDBJ whole genome shotgun (WGS) entry which is preliminary data.</text>
</comment>